<dbReference type="EMBL" id="BAAARY010000007">
    <property type="protein sequence ID" value="GAA2521472.1"/>
    <property type="molecule type" value="Genomic_DNA"/>
</dbReference>
<accession>A0ABN3NGE2</accession>
<dbReference type="InterPro" id="IPR015330">
    <property type="entry name" value="DNA_primase/pol_bifunc_N"/>
</dbReference>
<sequence length="234" mass="25541">MRQQLHTRLVDLPRLRRAALRYARHGWSVTPGAVLTGDRYACDRPGCPTLACHPALACWQADASTERAQISQWWRRRPHTVLLATGGPLDVLDVPAYLGLWVLRLAKAHGQVLGPSRRRLRGPLAVTPTGRWMFLVEPGARLRPELDGHPDVLLHGAGSWVPAPPTRLPEGQVRWSIAPNEVEWRLPDPYALQALIADALTAVPTDTPTPPDTAGPADVDANAASRPVRATLAA</sequence>
<keyword evidence="4" id="KW-1185">Reference proteome</keyword>
<feature type="domain" description="DNA primase/polymerase bifunctional N-terminal" evidence="2">
    <location>
        <begin position="19"/>
        <end position="186"/>
    </location>
</feature>
<feature type="region of interest" description="Disordered" evidence="1">
    <location>
        <begin position="204"/>
        <end position="234"/>
    </location>
</feature>
<evidence type="ECO:0000313" key="4">
    <source>
        <dbReference type="Proteomes" id="UP001499978"/>
    </source>
</evidence>
<organism evidence="3 4">
    <name type="scientific">Pilimelia columellifera subsp. columellifera</name>
    <dbReference type="NCBI Taxonomy" id="706583"/>
    <lineage>
        <taxon>Bacteria</taxon>
        <taxon>Bacillati</taxon>
        <taxon>Actinomycetota</taxon>
        <taxon>Actinomycetes</taxon>
        <taxon>Micromonosporales</taxon>
        <taxon>Micromonosporaceae</taxon>
        <taxon>Pilimelia</taxon>
    </lineage>
</organism>
<proteinExistence type="predicted"/>
<dbReference type="Pfam" id="PF09250">
    <property type="entry name" value="Prim-Pol"/>
    <property type="match status" value="1"/>
</dbReference>
<comment type="caution">
    <text evidence="3">The sequence shown here is derived from an EMBL/GenBank/DDBJ whole genome shotgun (WGS) entry which is preliminary data.</text>
</comment>
<dbReference type="SMART" id="SM00943">
    <property type="entry name" value="Prim-Pol"/>
    <property type="match status" value="1"/>
</dbReference>
<gene>
    <name evidence="3" type="ORF">GCM10010201_19210</name>
</gene>
<dbReference type="Proteomes" id="UP001499978">
    <property type="component" value="Unassembled WGS sequence"/>
</dbReference>
<evidence type="ECO:0000259" key="2">
    <source>
        <dbReference type="SMART" id="SM00943"/>
    </source>
</evidence>
<protein>
    <recommendedName>
        <fullName evidence="2">DNA primase/polymerase bifunctional N-terminal domain-containing protein</fullName>
    </recommendedName>
</protein>
<evidence type="ECO:0000313" key="3">
    <source>
        <dbReference type="EMBL" id="GAA2521472.1"/>
    </source>
</evidence>
<dbReference type="RefSeq" id="WP_344171403.1">
    <property type="nucleotide sequence ID" value="NZ_BAAARY010000007.1"/>
</dbReference>
<name>A0ABN3NGE2_9ACTN</name>
<reference evidence="3 4" key="1">
    <citation type="journal article" date="2019" name="Int. J. Syst. Evol. Microbiol.">
        <title>The Global Catalogue of Microorganisms (GCM) 10K type strain sequencing project: providing services to taxonomists for standard genome sequencing and annotation.</title>
        <authorList>
            <consortium name="The Broad Institute Genomics Platform"/>
            <consortium name="The Broad Institute Genome Sequencing Center for Infectious Disease"/>
            <person name="Wu L."/>
            <person name="Ma J."/>
        </authorList>
    </citation>
    <scope>NUCLEOTIDE SEQUENCE [LARGE SCALE GENOMIC DNA]</scope>
    <source>
        <strain evidence="3 4">JCM 3367</strain>
    </source>
</reference>
<evidence type="ECO:0000256" key="1">
    <source>
        <dbReference type="SAM" id="MobiDB-lite"/>
    </source>
</evidence>